<dbReference type="Proteomes" id="UP000178787">
    <property type="component" value="Unassembled WGS sequence"/>
</dbReference>
<comment type="cofactor">
    <cofactor evidence="3">
        <name>Fe(2+)</name>
        <dbReference type="ChEBI" id="CHEBI:29033"/>
    </cofactor>
</comment>
<protein>
    <recommendedName>
        <fullName evidence="13">Ribulose-phosphate 3-epimerase</fullName>
    </recommendedName>
</protein>
<dbReference type="AlphaFoldDB" id="A0A1G2FIR0"/>
<evidence type="ECO:0000256" key="6">
    <source>
        <dbReference type="ARBA" id="ARBA00022833"/>
    </source>
</evidence>
<keyword evidence="6" id="KW-0862">Zinc</keyword>
<keyword evidence="5" id="KW-0479">Metal-binding</keyword>
<keyword evidence="7" id="KW-0408">Iron</keyword>
<evidence type="ECO:0000256" key="3">
    <source>
        <dbReference type="ARBA" id="ARBA00001954"/>
    </source>
</evidence>
<dbReference type="GO" id="GO:0016857">
    <property type="term" value="F:racemase and epimerase activity, acting on carbohydrates and derivatives"/>
    <property type="evidence" value="ECO:0007669"/>
    <property type="project" value="InterPro"/>
</dbReference>
<dbReference type="InterPro" id="IPR011060">
    <property type="entry name" value="RibuloseP-bd_barrel"/>
</dbReference>
<keyword evidence="10" id="KW-0119">Carbohydrate metabolism</keyword>
<dbReference type="EMBL" id="MHNE01000029">
    <property type="protein sequence ID" value="OGZ37969.1"/>
    <property type="molecule type" value="Genomic_DNA"/>
</dbReference>
<dbReference type="NCBIfam" id="NF004076">
    <property type="entry name" value="PRK05581.1-4"/>
    <property type="match status" value="1"/>
</dbReference>
<dbReference type="PROSITE" id="PS01086">
    <property type="entry name" value="RIBUL_P_3_EPIMER_2"/>
    <property type="match status" value="1"/>
</dbReference>
<gene>
    <name evidence="11" type="ORF">A3A94_00865</name>
</gene>
<evidence type="ECO:0000313" key="11">
    <source>
        <dbReference type="EMBL" id="OGZ37969.1"/>
    </source>
</evidence>
<evidence type="ECO:0000256" key="1">
    <source>
        <dbReference type="ARBA" id="ARBA00001936"/>
    </source>
</evidence>
<dbReference type="GO" id="GO:0005975">
    <property type="term" value="P:carbohydrate metabolic process"/>
    <property type="evidence" value="ECO:0007669"/>
    <property type="project" value="InterPro"/>
</dbReference>
<evidence type="ECO:0000256" key="7">
    <source>
        <dbReference type="ARBA" id="ARBA00023004"/>
    </source>
</evidence>
<sequence>MIEVIPTIIAKNFQELQEKIKKIEPYAKWVQLDIMDGRFVDNITWRNPKELKNLETNLFLEAHLMIFEPEHVIEDWIESGVKRIIFHYESTHKRKEIIEKIKNAGLEIGIALDVITPIEFIDILMPDLDLVLIMTVRPGWGGQKFMEETLLKIKNLRSKYPNVNIGVDGGINSETGRKAIEAGANILASGSYIFGSEDIKKAIDSLKNL</sequence>
<comment type="cofactor">
    <cofactor evidence="1">
        <name>Mn(2+)</name>
        <dbReference type="ChEBI" id="CHEBI:29035"/>
    </cofactor>
</comment>
<dbReference type="GO" id="GO:1901135">
    <property type="term" value="P:carbohydrate derivative metabolic process"/>
    <property type="evidence" value="ECO:0007669"/>
    <property type="project" value="UniProtKB-ARBA"/>
</dbReference>
<dbReference type="InterPro" id="IPR000056">
    <property type="entry name" value="Ribul_P_3_epim-like"/>
</dbReference>
<reference evidence="11 12" key="1">
    <citation type="journal article" date="2016" name="Nat. Commun.">
        <title>Thousands of microbial genomes shed light on interconnected biogeochemical processes in an aquifer system.</title>
        <authorList>
            <person name="Anantharaman K."/>
            <person name="Brown C.T."/>
            <person name="Hug L.A."/>
            <person name="Sharon I."/>
            <person name="Castelle C.J."/>
            <person name="Probst A.J."/>
            <person name="Thomas B.C."/>
            <person name="Singh A."/>
            <person name="Wilkins M.J."/>
            <person name="Karaoz U."/>
            <person name="Brodie E.L."/>
            <person name="Williams K.H."/>
            <person name="Hubbard S.S."/>
            <person name="Banfield J.F."/>
        </authorList>
    </citation>
    <scope>NUCLEOTIDE SEQUENCE [LARGE SCALE GENOMIC DNA]</scope>
</reference>
<dbReference type="InterPro" id="IPR013785">
    <property type="entry name" value="Aldolase_TIM"/>
</dbReference>
<name>A0A1G2FIR0_9BACT</name>
<proteinExistence type="predicted"/>
<comment type="cofactor">
    <cofactor evidence="2">
        <name>Zn(2+)</name>
        <dbReference type="ChEBI" id="CHEBI:29105"/>
    </cofactor>
</comment>
<dbReference type="GO" id="GO:0046872">
    <property type="term" value="F:metal ion binding"/>
    <property type="evidence" value="ECO:0007669"/>
    <property type="project" value="UniProtKB-KW"/>
</dbReference>
<evidence type="ECO:0008006" key="13">
    <source>
        <dbReference type="Google" id="ProtNLM"/>
    </source>
</evidence>
<dbReference type="Gene3D" id="3.20.20.70">
    <property type="entry name" value="Aldolase class I"/>
    <property type="match status" value="1"/>
</dbReference>
<evidence type="ECO:0000256" key="9">
    <source>
        <dbReference type="ARBA" id="ARBA00023235"/>
    </source>
</evidence>
<accession>A0A1G2FIR0</accession>
<organism evidence="11 12">
    <name type="scientific">Candidatus Portnoybacteria bacterium RIFCSPLOWO2_01_FULL_43_11</name>
    <dbReference type="NCBI Taxonomy" id="1802000"/>
    <lineage>
        <taxon>Bacteria</taxon>
        <taxon>Candidatus Portnoyibacteriota</taxon>
    </lineage>
</organism>
<dbReference type="GO" id="GO:0006163">
    <property type="term" value="P:purine nucleotide metabolic process"/>
    <property type="evidence" value="ECO:0007669"/>
    <property type="project" value="UniProtKB-ARBA"/>
</dbReference>
<dbReference type="CDD" id="cd00429">
    <property type="entry name" value="RPE"/>
    <property type="match status" value="1"/>
</dbReference>
<evidence type="ECO:0000256" key="8">
    <source>
        <dbReference type="ARBA" id="ARBA00023211"/>
    </source>
</evidence>
<dbReference type="GO" id="GO:0006091">
    <property type="term" value="P:generation of precursor metabolites and energy"/>
    <property type="evidence" value="ECO:0007669"/>
    <property type="project" value="UniProtKB-ARBA"/>
</dbReference>
<dbReference type="GO" id="GO:0046496">
    <property type="term" value="P:nicotinamide nucleotide metabolic process"/>
    <property type="evidence" value="ECO:0007669"/>
    <property type="project" value="UniProtKB-ARBA"/>
</dbReference>
<evidence type="ECO:0000256" key="5">
    <source>
        <dbReference type="ARBA" id="ARBA00022723"/>
    </source>
</evidence>
<dbReference type="STRING" id="1802000.A3A94_00865"/>
<comment type="subunit">
    <text evidence="4">Homodimer.</text>
</comment>
<dbReference type="PANTHER" id="PTHR11749">
    <property type="entry name" value="RIBULOSE-5-PHOSPHATE-3-EPIMERASE"/>
    <property type="match status" value="1"/>
</dbReference>
<evidence type="ECO:0000256" key="10">
    <source>
        <dbReference type="ARBA" id="ARBA00023277"/>
    </source>
</evidence>
<evidence type="ECO:0000313" key="12">
    <source>
        <dbReference type="Proteomes" id="UP000178787"/>
    </source>
</evidence>
<keyword evidence="8" id="KW-0464">Manganese</keyword>
<dbReference type="SUPFAM" id="SSF51366">
    <property type="entry name" value="Ribulose-phoshate binding barrel"/>
    <property type="match status" value="1"/>
</dbReference>
<dbReference type="Pfam" id="PF00834">
    <property type="entry name" value="Ribul_P_3_epim"/>
    <property type="match status" value="1"/>
</dbReference>
<dbReference type="FunFam" id="3.20.20.70:FF:000191">
    <property type="entry name" value="ribulose-phosphate 3-epimerase isoform X2"/>
    <property type="match status" value="1"/>
</dbReference>
<evidence type="ECO:0000256" key="4">
    <source>
        <dbReference type="ARBA" id="ARBA00011738"/>
    </source>
</evidence>
<evidence type="ECO:0000256" key="2">
    <source>
        <dbReference type="ARBA" id="ARBA00001947"/>
    </source>
</evidence>
<comment type="caution">
    <text evidence="11">The sequence shown here is derived from an EMBL/GenBank/DDBJ whole genome shotgun (WGS) entry which is preliminary data.</text>
</comment>
<keyword evidence="9" id="KW-0413">Isomerase</keyword>